<dbReference type="EMBL" id="FNRM01000001">
    <property type="protein sequence ID" value="SEA01670.1"/>
    <property type="molecule type" value="Genomic_DNA"/>
</dbReference>
<reference evidence="1 2" key="1">
    <citation type="submission" date="2016-10" db="EMBL/GenBank/DDBJ databases">
        <authorList>
            <person name="de Groot N.N."/>
        </authorList>
    </citation>
    <scope>NUCLEOTIDE SEQUENCE [LARGE SCALE GENOMIC DNA]</scope>
    <source>
        <strain evidence="1 2">CGMCC 1.3430</strain>
    </source>
</reference>
<dbReference type="AlphaFoldDB" id="A0A1H3XR17"/>
<proteinExistence type="predicted"/>
<sequence length="171" mass="20349">MIYWKSFQHQGNEFSLEHLHPKIWLYEQAATDTKPAIPYRIRVIYSLHCFTVMRDETKPKLDYSDDREVRTFCFDRYEWSKLLNEVIENLDEGHVYHTGRQNFLRIRSTSGSEYEVFFTLMKSKEKGVDLQLYVQSAYLRTRGSSPKAGKIRFSVIAYNTKANKPIKVHKR</sequence>
<gene>
    <name evidence="1" type="ORF">SAMN04488051_101349</name>
</gene>
<accession>A0A1H3XR17</accession>
<protein>
    <recommendedName>
        <fullName evidence="3">Heat shock protein C</fullName>
    </recommendedName>
</protein>
<organism evidence="1 2">
    <name type="scientific">Alkalimonas amylolytica</name>
    <dbReference type="NCBI Taxonomy" id="152573"/>
    <lineage>
        <taxon>Bacteria</taxon>
        <taxon>Pseudomonadati</taxon>
        <taxon>Pseudomonadota</taxon>
        <taxon>Gammaproteobacteria</taxon>
        <taxon>Alkalimonas</taxon>
    </lineage>
</organism>
<evidence type="ECO:0000313" key="2">
    <source>
        <dbReference type="Proteomes" id="UP000198773"/>
    </source>
</evidence>
<evidence type="ECO:0000313" key="1">
    <source>
        <dbReference type="EMBL" id="SEA01670.1"/>
    </source>
</evidence>
<name>A0A1H3XR17_ALKAM</name>
<keyword evidence="2" id="KW-1185">Reference proteome</keyword>
<evidence type="ECO:0008006" key="3">
    <source>
        <dbReference type="Google" id="ProtNLM"/>
    </source>
</evidence>
<dbReference type="Proteomes" id="UP000198773">
    <property type="component" value="Unassembled WGS sequence"/>
</dbReference>